<dbReference type="Pfam" id="PF06054">
    <property type="entry name" value="CoiA_nuc"/>
    <property type="match status" value="1"/>
</dbReference>
<proteinExistence type="predicted"/>
<dbReference type="Pfam" id="PF25164">
    <property type="entry name" value="CoiA_N"/>
    <property type="match status" value="1"/>
</dbReference>
<protein>
    <recommendedName>
        <fullName evidence="5">Competence protein CoiA</fullName>
    </recommendedName>
</protein>
<gene>
    <name evidence="3" type="ORF">GTO91_16760</name>
</gene>
<feature type="domain" description="Competence protein CoiA nuclease-like" evidence="1">
    <location>
        <begin position="67"/>
        <end position="154"/>
    </location>
</feature>
<comment type="caution">
    <text evidence="3">The sequence shown here is derived from an EMBL/GenBank/DDBJ whole genome shotgun (WGS) entry which is preliminary data.</text>
</comment>
<dbReference type="Proteomes" id="UP000463470">
    <property type="component" value="Unassembled WGS sequence"/>
</dbReference>
<organism evidence="3 4">
    <name type="scientific">Heliomicrobium undosum</name>
    <dbReference type="NCBI Taxonomy" id="121734"/>
    <lineage>
        <taxon>Bacteria</taxon>
        <taxon>Bacillati</taxon>
        <taxon>Bacillota</taxon>
        <taxon>Clostridia</taxon>
        <taxon>Eubacteriales</taxon>
        <taxon>Heliobacteriaceae</taxon>
        <taxon>Heliomicrobium</taxon>
    </lineage>
</organism>
<reference evidence="3 4" key="1">
    <citation type="submission" date="2020-01" db="EMBL/GenBank/DDBJ databases">
        <title>Whole-genome sequence of Heliobacterium undosum DSM 13378.</title>
        <authorList>
            <person name="Kyndt J.A."/>
            <person name="Meyer T.E."/>
        </authorList>
    </citation>
    <scope>NUCLEOTIDE SEQUENCE [LARGE SCALE GENOMIC DNA]</scope>
    <source>
        <strain evidence="3 4">DSM 13378</strain>
    </source>
</reference>
<accession>A0A845L4X3</accession>
<evidence type="ECO:0000259" key="2">
    <source>
        <dbReference type="Pfam" id="PF25164"/>
    </source>
</evidence>
<dbReference type="EMBL" id="WXEY01000034">
    <property type="protein sequence ID" value="MZP31353.1"/>
    <property type="molecule type" value="Genomic_DNA"/>
</dbReference>
<keyword evidence="4" id="KW-1185">Reference proteome</keyword>
<evidence type="ECO:0000313" key="4">
    <source>
        <dbReference type="Proteomes" id="UP000463470"/>
    </source>
</evidence>
<dbReference type="InterPro" id="IPR057253">
    <property type="entry name" value="CoiA-like_N"/>
</dbReference>
<dbReference type="AlphaFoldDB" id="A0A845L4X3"/>
<evidence type="ECO:0008006" key="5">
    <source>
        <dbReference type="Google" id="ProtNLM"/>
    </source>
</evidence>
<dbReference type="OrthoDB" id="1937213at2"/>
<evidence type="ECO:0000259" key="1">
    <source>
        <dbReference type="Pfam" id="PF06054"/>
    </source>
</evidence>
<feature type="domain" description="Competence protein CoiA-like N-terminal" evidence="2">
    <location>
        <begin position="20"/>
        <end position="63"/>
    </location>
</feature>
<evidence type="ECO:0000313" key="3">
    <source>
        <dbReference type="EMBL" id="MZP31353.1"/>
    </source>
</evidence>
<sequence length="360" mass="41511">MLTALLDGQKISATDPRWDNRKEELRALCNERAVCPICGQPVICRFGQVYIHHFGHRNKSDCPGSNESAEYMRAKALLYQFLLERIGNAGTVELEYPLPALKSTCGIHIRLNDGRRRAVEFFCGQWKSRELQARLDYFKANDIDTMWLISMSRFPDFEPDGRTVVFKSPAERALMSSSGLDKFCVSDWFERWQRKVFFKLPADEESGCSLCFFDTETKEIKFMRSLILDSCVSIFRVGATLKGTLDNIRLSDKKHVWYLEQEEIWKERWLEVKQSMPVPKTALQNISSMTKPSPANRFAITTPLFSRTPVIKQPQKPVELPKESSERYHCELCGGIFSEGDMSIYQLSTKRGKCKKCMYS</sequence>
<name>A0A845L4X3_9FIRM</name>
<dbReference type="RefSeq" id="WP_161259870.1">
    <property type="nucleotide sequence ID" value="NZ_WXEY01000034.1"/>
</dbReference>
<dbReference type="InterPro" id="IPR010330">
    <property type="entry name" value="CoiA_nuc"/>
</dbReference>